<protein>
    <recommendedName>
        <fullName evidence="1">YchJ-like middle NTF2-like domain-containing protein</fullName>
    </recommendedName>
</protein>
<dbReference type="AlphaFoldDB" id="A0A5C8LVL0"/>
<proteinExistence type="predicted"/>
<dbReference type="EMBL" id="VRLR01000009">
    <property type="protein sequence ID" value="TXK79678.1"/>
    <property type="molecule type" value="Genomic_DNA"/>
</dbReference>
<name>A0A5C8LVL0_9GAMM</name>
<dbReference type="PANTHER" id="PTHR33747:SF1">
    <property type="entry name" value="ADENYLATE CYCLASE-ASSOCIATED CAP C-TERMINAL DOMAIN-CONTAINING PROTEIN"/>
    <property type="match status" value="1"/>
</dbReference>
<dbReference type="SUPFAM" id="SSF103642">
    <property type="entry name" value="Sec-C motif"/>
    <property type="match status" value="1"/>
</dbReference>
<evidence type="ECO:0000259" key="1">
    <source>
        <dbReference type="Pfam" id="PF17775"/>
    </source>
</evidence>
<dbReference type="Pfam" id="PF17775">
    <property type="entry name" value="YchJ_M-like"/>
    <property type="match status" value="1"/>
</dbReference>
<sequence length="172" mass="19398">MKSRVSIQLAGVLSSLCYCGSGKTFATCCEPLICGQTFAQNPQQLMRSRYSAYCHHDKNPQCYHYILQTYHSKARSEHNLADIASFAQAVRFVGLKIIDDTRLSASQVHFIASYLVGDKLELLDEVSDFELEQGHWMYSNGVLTEHPATRISRNDTCPCGSGLKFKKCQHQR</sequence>
<feature type="domain" description="YchJ-like middle NTF2-like" evidence="1">
    <location>
        <begin position="41"/>
        <end position="141"/>
    </location>
</feature>
<evidence type="ECO:0000313" key="3">
    <source>
        <dbReference type="Proteomes" id="UP000321814"/>
    </source>
</evidence>
<dbReference type="PANTHER" id="PTHR33747">
    <property type="entry name" value="UPF0225 PROTEIN SCO1677"/>
    <property type="match status" value="1"/>
</dbReference>
<dbReference type="Pfam" id="PF02810">
    <property type="entry name" value="SEC-C"/>
    <property type="match status" value="2"/>
</dbReference>
<dbReference type="Proteomes" id="UP000321814">
    <property type="component" value="Unassembled WGS sequence"/>
</dbReference>
<dbReference type="InterPro" id="IPR048469">
    <property type="entry name" value="YchJ-like_M"/>
</dbReference>
<keyword evidence="3" id="KW-1185">Reference proteome</keyword>
<comment type="caution">
    <text evidence="2">The sequence shown here is derived from an EMBL/GenBank/DDBJ whole genome shotgun (WGS) entry which is preliminary data.</text>
</comment>
<dbReference type="InterPro" id="IPR004027">
    <property type="entry name" value="SEC_C_motif"/>
</dbReference>
<dbReference type="OrthoDB" id="21421at2"/>
<dbReference type="SUPFAM" id="SSF54427">
    <property type="entry name" value="NTF2-like"/>
    <property type="match status" value="1"/>
</dbReference>
<organism evidence="2 3">
    <name type="scientific">Rheinheimera tangshanensis</name>
    <dbReference type="NCBI Taxonomy" id="400153"/>
    <lineage>
        <taxon>Bacteria</taxon>
        <taxon>Pseudomonadati</taxon>
        <taxon>Pseudomonadota</taxon>
        <taxon>Gammaproteobacteria</taxon>
        <taxon>Chromatiales</taxon>
        <taxon>Chromatiaceae</taxon>
        <taxon>Rheinheimera</taxon>
    </lineage>
</organism>
<gene>
    <name evidence="2" type="ORF">FU839_13335</name>
</gene>
<reference evidence="2 3" key="1">
    <citation type="submission" date="2019-08" db="EMBL/GenBank/DDBJ databases">
        <title>Draft genome analysis of Rheinheimera tangshanensis isolated from the roots of fresh rice plants (Oryza sativa).</title>
        <authorList>
            <person name="Yu Q."/>
            <person name="Qi Y."/>
            <person name="Zhang H."/>
            <person name="Pu J."/>
        </authorList>
    </citation>
    <scope>NUCLEOTIDE SEQUENCE [LARGE SCALE GENOMIC DNA]</scope>
    <source>
        <strain evidence="2 3">JA3-B52</strain>
    </source>
</reference>
<accession>A0A5C8LVL0</accession>
<dbReference type="InterPro" id="IPR032710">
    <property type="entry name" value="NTF2-like_dom_sf"/>
</dbReference>
<dbReference type="Gene3D" id="3.10.450.50">
    <property type="match status" value="1"/>
</dbReference>
<evidence type="ECO:0000313" key="2">
    <source>
        <dbReference type="EMBL" id="TXK79678.1"/>
    </source>
</evidence>